<protein>
    <submittedName>
        <fullName evidence="2">Gibberellin 2-beta-dioxygenase 2-like</fullName>
    </submittedName>
</protein>
<dbReference type="SUPFAM" id="SSF51197">
    <property type="entry name" value="Clavaminate synthase-like"/>
    <property type="match status" value="1"/>
</dbReference>
<dbReference type="PANTHER" id="PTHR47990">
    <property type="entry name" value="2-OXOGLUTARATE (2OG) AND FE(II)-DEPENDENT OXYGENASE SUPERFAMILY PROTEIN-RELATED"/>
    <property type="match status" value="1"/>
</dbReference>
<feature type="domain" description="Isopenicillin N synthase-like Fe(2+) 2OG dioxygenase" evidence="1">
    <location>
        <begin position="24"/>
        <end position="76"/>
    </location>
</feature>
<gene>
    <name evidence="2" type="ORF">Pyn_10781</name>
</gene>
<dbReference type="AlphaFoldDB" id="A0A314ZJJ3"/>
<accession>A0A314ZJJ3</accession>
<evidence type="ECO:0000259" key="1">
    <source>
        <dbReference type="Pfam" id="PF03171"/>
    </source>
</evidence>
<dbReference type="Proteomes" id="UP000250321">
    <property type="component" value="Unassembled WGS sequence"/>
</dbReference>
<evidence type="ECO:0000313" key="2">
    <source>
        <dbReference type="EMBL" id="PQQ02176.1"/>
    </source>
</evidence>
<reference evidence="2 3" key="1">
    <citation type="submission" date="2018-02" db="EMBL/GenBank/DDBJ databases">
        <title>Draft genome of wild Prunus yedoensis var. nudiflora.</title>
        <authorList>
            <person name="Baek S."/>
            <person name="Kim J.-H."/>
            <person name="Choi K."/>
            <person name="Kim G.-B."/>
            <person name="Cho A."/>
            <person name="Jang H."/>
            <person name="Shin C.-H."/>
            <person name="Yu H.-J."/>
            <person name="Mun J.-H."/>
        </authorList>
    </citation>
    <scope>NUCLEOTIDE SEQUENCE [LARGE SCALE GENOMIC DNA]</scope>
    <source>
        <strain evidence="3">cv. Jeju island</strain>
        <tissue evidence="2">Leaf</tissue>
    </source>
</reference>
<dbReference type="InterPro" id="IPR044861">
    <property type="entry name" value="IPNS-like_FE2OG_OXY"/>
</dbReference>
<dbReference type="GO" id="GO:0051213">
    <property type="term" value="F:dioxygenase activity"/>
    <property type="evidence" value="ECO:0007669"/>
    <property type="project" value="UniProtKB-KW"/>
</dbReference>
<dbReference type="EMBL" id="PJQY01001492">
    <property type="protein sequence ID" value="PQQ02176.1"/>
    <property type="molecule type" value="Genomic_DNA"/>
</dbReference>
<keyword evidence="2" id="KW-0560">Oxidoreductase</keyword>
<comment type="caution">
    <text evidence="2">The sequence shown here is derived from an EMBL/GenBank/DDBJ whole genome shotgun (WGS) entry which is preliminary data.</text>
</comment>
<dbReference type="InterPro" id="IPR027443">
    <property type="entry name" value="IPNS-like_sf"/>
</dbReference>
<dbReference type="OrthoDB" id="288590at2759"/>
<dbReference type="Gene3D" id="2.60.120.330">
    <property type="entry name" value="B-lactam Antibiotic, Isopenicillin N Synthase, Chain"/>
    <property type="match status" value="1"/>
</dbReference>
<name>A0A314ZJJ3_PRUYE</name>
<dbReference type="InterPro" id="IPR050231">
    <property type="entry name" value="Iron_ascorbate_oxido_reductase"/>
</dbReference>
<organism evidence="2 3">
    <name type="scientific">Prunus yedoensis var. nudiflora</name>
    <dbReference type="NCBI Taxonomy" id="2094558"/>
    <lineage>
        <taxon>Eukaryota</taxon>
        <taxon>Viridiplantae</taxon>
        <taxon>Streptophyta</taxon>
        <taxon>Embryophyta</taxon>
        <taxon>Tracheophyta</taxon>
        <taxon>Spermatophyta</taxon>
        <taxon>Magnoliopsida</taxon>
        <taxon>eudicotyledons</taxon>
        <taxon>Gunneridae</taxon>
        <taxon>Pentapetalae</taxon>
        <taxon>rosids</taxon>
        <taxon>fabids</taxon>
        <taxon>Rosales</taxon>
        <taxon>Rosaceae</taxon>
        <taxon>Amygdaloideae</taxon>
        <taxon>Amygdaleae</taxon>
        <taxon>Prunus</taxon>
    </lineage>
</organism>
<dbReference type="STRING" id="2094558.A0A314ZJJ3"/>
<keyword evidence="2" id="KW-0223">Dioxygenase</keyword>
<keyword evidence="3" id="KW-1185">Reference proteome</keyword>
<proteinExistence type="predicted"/>
<dbReference type="Pfam" id="PF03171">
    <property type="entry name" value="2OG-FeII_Oxy"/>
    <property type="match status" value="1"/>
</dbReference>
<sequence length="95" mass="10392">MIRDVENDWFFKDCTNNINSSCSSKVGFGEHNDPHILTLLRSNDVGGLQISPQDGLWVPAPSDPTAFWVNVGDLLQDGIWARVQGPACGLVGPPW</sequence>
<evidence type="ECO:0000313" key="3">
    <source>
        <dbReference type="Proteomes" id="UP000250321"/>
    </source>
</evidence>